<feature type="transmembrane region" description="Helical" evidence="6">
    <location>
        <begin position="245"/>
        <end position="270"/>
    </location>
</feature>
<feature type="compositionally biased region" description="Low complexity" evidence="5">
    <location>
        <begin position="485"/>
        <end position="494"/>
    </location>
</feature>
<reference evidence="8" key="2">
    <citation type="submission" date="2023-05" db="EMBL/GenBank/DDBJ databases">
        <authorList>
            <consortium name="Lawrence Berkeley National Laboratory"/>
            <person name="Steindorff A."/>
            <person name="Hensen N."/>
            <person name="Bonometti L."/>
            <person name="Westerberg I."/>
            <person name="Brannstrom I.O."/>
            <person name="Guillou S."/>
            <person name="Cros-Aarteil S."/>
            <person name="Calhoun S."/>
            <person name="Haridas S."/>
            <person name="Kuo A."/>
            <person name="Mondo S."/>
            <person name="Pangilinan J."/>
            <person name="Riley R."/>
            <person name="Labutti K."/>
            <person name="Andreopoulos B."/>
            <person name="Lipzen A."/>
            <person name="Chen C."/>
            <person name="Yanf M."/>
            <person name="Daum C."/>
            <person name="Ng V."/>
            <person name="Clum A."/>
            <person name="Ohm R."/>
            <person name="Martin F."/>
            <person name="Silar P."/>
            <person name="Natvig D."/>
            <person name="Lalanne C."/>
            <person name="Gautier V."/>
            <person name="Ament-Velasquez S.L."/>
            <person name="Kruys A."/>
            <person name="Hutchinson M.I."/>
            <person name="Powell A.J."/>
            <person name="Barry K."/>
            <person name="Miller A.N."/>
            <person name="Grigoriev I.V."/>
            <person name="Debuchy R."/>
            <person name="Gladieux P."/>
            <person name="Thoren M.H."/>
            <person name="Johannesson H."/>
        </authorList>
    </citation>
    <scope>NUCLEOTIDE SEQUENCE</scope>
    <source>
        <strain evidence="8">CBS 731.68</strain>
    </source>
</reference>
<feature type="region of interest" description="Disordered" evidence="5">
    <location>
        <begin position="424"/>
        <end position="501"/>
    </location>
</feature>
<keyword evidence="2 6" id="KW-0812">Transmembrane</keyword>
<evidence type="ECO:0000256" key="6">
    <source>
        <dbReference type="SAM" id="Phobius"/>
    </source>
</evidence>
<dbReference type="GO" id="GO:0005886">
    <property type="term" value="C:plasma membrane"/>
    <property type="evidence" value="ECO:0007669"/>
    <property type="project" value="TreeGrafter"/>
</dbReference>
<dbReference type="PANTHER" id="PTHR11040">
    <property type="entry name" value="ZINC/IRON TRANSPORTER"/>
    <property type="match status" value="1"/>
</dbReference>
<feature type="transmembrane region" description="Helical" evidence="6">
    <location>
        <begin position="282"/>
        <end position="303"/>
    </location>
</feature>
<evidence type="ECO:0000313" key="8">
    <source>
        <dbReference type="EMBL" id="KAK4129675.1"/>
    </source>
</evidence>
<dbReference type="AlphaFoldDB" id="A0AAN6UAY8"/>
<feature type="transmembrane region" description="Helical" evidence="6">
    <location>
        <begin position="315"/>
        <end position="335"/>
    </location>
</feature>
<evidence type="ECO:0000256" key="2">
    <source>
        <dbReference type="ARBA" id="ARBA00022692"/>
    </source>
</evidence>
<feature type="compositionally biased region" description="Basic and acidic residues" evidence="5">
    <location>
        <begin position="439"/>
        <end position="449"/>
    </location>
</feature>
<comment type="subcellular location">
    <subcellularLocation>
        <location evidence="1">Membrane</location>
        <topology evidence="1">Multi-pass membrane protein</topology>
    </subcellularLocation>
</comment>
<feature type="signal peptide" evidence="7">
    <location>
        <begin position="1"/>
        <end position="22"/>
    </location>
</feature>
<dbReference type="EMBL" id="MU853223">
    <property type="protein sequence ID" value="KAK4129675.1"/>
    <property type="molecule type" value="Genomic_DNA"/>
</dbReference>
<dbReference type="Proteomes" id="UP001302602">
    <property type="component" value="Unassembled WGS sequence"/>
</dbReference>
<feature type="transmembrane region" description="Helical" evidence="6">
    <location>
        <begin position="510"/>
        <end position="534"/>
    </location>
</feature>
<keyword evidence="7" id="KW-0732">Signal</keyword>
<evidence type="ECO:0000256" key="3">
    <source>
        <dbReference type="ARBA" id="ARBA00022989"/>
    </source>
</evidence>
<dbReference type="InterPro" id="IPR003689">
    <property type="entry name" value="ZIP"/>
</dbReference>
<dbReference type="Pfam" id="PF02535">
    <property type="entry name" value="Zip"/>
    <property type="match status" value="2"/>
</dbReference>
<dbReference type="GO" id="GO:0005385">
    <property type="term" value="F:zinc ion transmembrane transporter activity"/>
    <property type="evidence" value="ECO:0007669"/>
    <property type="project" value="TreeGrafter"/>
</dbReference>
<name>A0AAN6UAY8_9PEZI</name>
<reference evidence="8" key="1">
    <citation type="journal article" date="2023" name="Mol. Phylogenet. Evol.">
        <title>Genome-scale phylogeny and comparative genomics of the fungal order Sordariales.</title>
        <authorList>
            <person name="Hensen N."/>
            <person name="Bonometti L."/>
            <person name="Westerberg I."/>
            <person name="Brannstrom I.O."/>
            <person name="Guillou S."/>
            <person name="Cros-Aarteil S."/>
            <person name="Calhoun S."/>
            <person name="Haridas S."/>
            <person name="Kuo A."/>
            <person name="Mondo S."/>
            <person name="Pangilinan J."/>
            <person name="Riley R."/>
            <person name="LaButti K."/>
            <person name="Andreopoulos B."/>
            <person name="Lipzen A."/>
            <person name="Chen C."/>
            <person name="Yan M."/>
            <person name="Daum C."/>
            <person name="Ng V."/>
            <person name="Clum A."/>
            <person name="Steindorff A."/>
            <person name="Ohm R.A."/>
            <person name="Martin F."/>
            <person name="Silar P."/>
            <person name="Natvig D.O."/>
            <person name="Lalanne C."/>
            <person name="Gautier V."/>
            <person name="Ament-Velasquez S.L."/>
            <person name="Kruys A."/>
            <person name="Hutchinson M.I."/>
            <person name="Powell A.J."/>
            <person name="Barry K."/>
            <person name="Miller A.N."/>
            <person name="Grigoriev I.V."/>
            <person name="Debuchy R."/>
            <person name="Gladieux P."/>
            <person name="Hiltunen Thoren M."/>
            <person name="Johannesson H."/>
        </authorList>
    </citation>
    <scope>NUCLEOTIDE SEQUENCE</scope>
    <source>
        <strain evidence="8">CBS 731.68</strain>
    </source>
</reference>
<evidence type="ECO:0000256" key="5">
    <source>
        <dbReference type="SAM" id="MobiDB-lite"/>
    </source>
</evidence>
<feature type="chain" id="PRO_5042887801" evidence="7">
    <location>
        <begin position="23"/>
        <end position="604"/>
    </location>
</feature>
<sequence>MVRLSSALRKSALCGLLAASCGQAISPAPRTLRQRAPHVVTAVSEPSPTTITVVSECHLHGTVQYCQAGTTEFSVSGTATASSYTDCHKHGADTYCMAPTGEVQIIAVQASSGTVTSTPTQIPDVSSTITAVSECHLHGSALYCMAGTAEYEVHTTVTATQDIPAAFTACHSHGSETFCVAPNGEDVEIHAAGEEEEETTDEHASAGLNCHFHAGVEHCTGSSESESSQVSCARIERDYNVRLRIGLLFVMLATSAIGVFTPILVASFISPKHAVFTVLRQFGTGVIISTAFVHLFTHAGLMFQNECLGELAYESTAAAILMAGLFLSFLVEYAGNRFIQWHESKARSDSVESAGHAPAAKTDMVNIGVLEAGVIFHSLLIGLTLVVAGDAFFLTLFAVIVFHQMFEGLALGTRIAALGRPCPTSTSPTAGHGGHNHVHGHEHYHDHTADANPPGAAATTEPKFNPSSVTDESNSTHTLTPTTNAAAAASHDASSGGGGSGGGVSMRQKVFLAAAFAVVTPLGMGIGIGVLHNFNGNDPATVIAIGTLDALSAGILVWVGVVEMWAHDWMLGGEMTRASPVRTAVGMVALLVGMALMSLLGKWA</sequence>
<keyword evidence="9" id="KW-1185">Reference proteome</keyword>
<proteinExistence type="predicted"/>
<dbReference type="PROSITE" id="PS51257">
    <property type="entry name" value="PROKAR_LIPOPROTEIN"/>
    <property type="match status" value="1"/>
</dbReference>
<gene>
    <name evidence="8" type="ORF">N657DRAFT_653002</name>
</gene>
<evidence type="ECO:0000256" key="4">
    <source>
        <dbReference type="ARBA" id="ARBA00023136"/>
    </source>
</evidence>
<evidence type="ECO:0000313" key="9">
    <source>
        <dbReference type="Proteomes" id="UP001302602"/>
    </source>
</evidence>
<evidence type="ECO:0000256" key="7">
    <source>
        <dbReference type="SAM" id="SignalP"/>
    </source>
</evidence>
<feature type="transmembrane region" description="Helical" evidence="6">
    <location>
        <begin position="540"/>
        <end position="562"/>
    </location>
</feature>
<dbReference type="GeneID" id="87831125"/>
<comment type="caution">
    <text evidence="8">The sequence shown here is derived from an EMBL/GenBank/DDBJ whole genome shotgun (WGS) entry which is preliminary data.</text>
</comment>
<organism evidence="8 9">
    <name type="scientific">Parathielavia appendiculata</name>
    <dbReference type="NCBI Taxonomy" id="2587402"/>
    <lineage>
        <taxon>Eukaryota</taxon>
        <taxon>Fungi</taxon>
        <taxon>Dikarya</taxon>
        <taxon>Ascomycota</taxon>
        <taxon>Pezizomycotina</taxon>
        <taxon>Sordariomycetes</taxon>
        <taxon>Sordariomycetidae</taxon>
        <taxon>Sordariales</taxon>
        <taxon>Chaetomiaceae</taxon>
        <taxon>Parathielavia</taxon>
    </lineage>
</organism>
<feature type="compositionally biased region" description="Polar residues" evidence="5">
    <location>
        <begin position="465"/>
        <end position="484"/>
    </location>
</feature>
<dbReference type="PANTHER" id="PTHR11040:SF44">
    <property type="entry name" value="PROTEIN ZNTC-RELATED"/>
    <property type="match status" value="1"/>
</dbReference>
<evidence type="ECO:0000256" key="1">
    <source>
        <dbReference type="ARBA" id="ARBA00004141"/>
    </source>
</evidence>
<accession>A0AAN6UAY8</accession>
<dbReference type="RefSeq" id="XP_062653446.1">
    <property type="nucleotide sequence ID" value="XM_062794356.1"/>
</dbReference>
<feature type="transmembrane region" description="Helical" evidence="6">
    <location>
        <begin position="583"/>
        <end position="601"/>
    </location>
</feature>
<keyword evidence="3 6" id="KW-1133">Transmembrane helix</keyword>
<keyword evidence="4 6" id="KW-0472">Membrane</keyword>
<protein>
    <submittedName>
        <fullName evidence="8">Zip-domain-containing protein</fullName>
    </submittedName>
</protein>